<comment type="caution">
    <text evidence="3">The sequence shown here is derived from an EMBL/GenBank/DDBJ whole genome shotgun (WGS) entry which is preliminary data.</text>
</comment>
<dbReference type="PANTHER" id="PTHR15502:SF7">
    <property type="entry name" value="CALCINEURIN-BINDING PROTEIN CABIN-1"/>
    <property type="match status" value="1"/>
</dbReference>
<evidence type="ECO:0000313" key="3">
    <source>
        <dbReference type="EMBL" id="CAJ0932526.1"/>
    </source>
</evidence>
<dbReference type="InterPro" id="IPR033053">
    <property type="entry name" value="Hir3/CABIN1"/>
</dbReference>
<evidence type="ECO:0000256" key="2">
    <source>
        <dbReference type="ARBA" id="ARBA00023242"/>
    </source>
</evidence>
<evidence type="ECO:0000256" key="1">
    <source>
        <dbReference type="ARBA" id="ARBA00004123"/>
    </source>
</evidence>
<dbReference type="PANTHER" id="PTHR15502">
    <property type="entry name" value="CALCINEURIN-BINDING PROTEIN CABIN 1-RELATED"/>
    <property type="match status" value="1"/>
</dbReference>
<reference evidence="3" key="1">
    <citation type="submission" date="2023-07" db="EMBL/GenBank/DDBJ databases">
        <authorList>
            <person name="Stuckert A."/>
        </authorList>
    </citation>
    <scope>NUCLEOTIDE SEQUENCE</scope>
</reference>
<gene>
    <name evidence="3" type="ORF">RIMI_LOCUS5134875</name>
</gene>
<accession>A0ABN9L3W5</accession>
<protein>
    <submittedName>
        <fullName evidence="3">Uncharacterized protein</fullName>
    </submittedName>
</protein>
<name>A0ABN9L3W5_9NEOB</name>
<dbReference type="Proteomes" id="UP001176940">
    <property type="component" value="Unassembled WGS sequence"/>
</dbReference>
<proteinExistence type="predicted"/>
<keyword evidence="4" id="KW-1185">Reference proteome</keyword>
<feature type="non-terminal residue" evidence="3">
    <location>
        <position position="287"/>
    </location>
</feature>
<organism evidence="3 4">
    <name type="scientific">Ranitomeya imitator</name>
    <name type="common">mimic poison frog</name>
    <dbReference type="NCBI Taxonomy" id="111125"/>
    <lineage>
        <taxon>Eukaryota</taxon>
        <taxon>Metazoa</taxon>
        <taxon>Chordata</taxon>
        <taxon>Craniata</taxon>
        <taxon>Vertebrata</taxon>
        <taxon>Euteleostomi</taxon>
        <taxon>Amphibia</taxon>
        <taxon>Batrachia</taxon>
        <taxon>Anura</taxon>
        <taxon>Neobatrachia</taxon>
        <taxon>Hyloidea</taxon>
        <taxon>Dendrobatidae</taxon>
        <taxon>Dendrobatinae</taxon>
        <taxon>Ranitomeya</taxon>
    </lineage>
</organism>
<comment type="subcellular location">
    <subcellularLocation>
        <location evidence="1">Nucleus</location>
    </subcellularLocation>
</comment>
<dbReference type="EMBL" id="CAUEEQ010008629">
    <property type="protein sequence ID" value="CAJ0932526.1"/>
    <property type="molecule type" value="Genomic_DNA"/>
</dbReference>
<keyword evidence="2" id="KW-0539">Nucleus</keyword>
<evidence type="ECO:0000313" key="4">
    <source>
        <dbReference type="Proteomes" id="UP001176940"/>
    </source>
</evidence>
<sequence>MALARASRIQDKLNSNELKNDGPIWKLATPVLNCFKRALEIDASNLSLWIEYGTMSYALHSFASRQIKQWLTELSPEAVALLKERRNSMLETAKQCFTSASLCEGDGDEEEWLIHYMLGKIYEKQKMAPELYLQHYKQAAHYLHEEAARYPKKIHYHNPPELAMEALEVYFRLHASVLKLLEKNYQELDTKMLFTVMKEATEGPFAKGEEKNAPKAIENKLYAGIHMSYTEERLLAGHSAIKARLDGNQGKHRVTKRGPALSYPMFTLVTGIVGRWRAQSLEFFFTT</sequence>